<protein>
    <submittedName>
        <fullName evidence="2">Uncharacterized protein</fullName>
    </submittedName>
</protein>
<dbReference type="EMBL" id="QPFP01000056">
    <property type="protein sequence ID" value="TEB25528.1"/>
    <property type="molecule type" value="Genomic_DNA"/>
</dbReference>
<sequence>MTERCQVASSFQPPPMLGRCLDLVRKRKPSAGNAEAKEVGGKPATEPGTTTAAQRSPVSQRTDDGKDCADGEYGSDYSGADSLASIDTISDDGSNDGSESDVDKERHWRVRKILKYSRWQRDVDPSTSKGEKRAKDIERRMAKQEEKLRELGADAPRCLETVEEEEYDEPPVTRNPVSSPSS</sequence>
<dbReference type="OrthoDB" id="3113492at2759"/>
<reference evidence="2 3" key="1">
    <citation type="journal article" date="2019" name="Nat. Ecol. Evol.">
        <title>Megaphylogeny resolves global patterns of mushroom evolution.</title>
        <authorList>
            <person name="Varga T."/>
            <person name="Krizsan K."/>
            <person name="Foldi C."/>
            <person name="Dima B."/>
            <person name="Sanchez-Garcia M."/>
            <person name="Sanchez-Ramirez S."/>
            <person name="Szollosi G.J."/>
            <person name="Szarkandi J.G."/>
            <person name="Papp V."/>
            <person name="Albert L."/>
            <person name="Andreopoulos W."/>
            <person name="Angelini C."/>
            <person name="Antonin V."/>
            <person name="Barry K.W."/>
            <person name="Bougher N.L."/>
            <person name="Buchanan P."/>
            <person name="Buyck B."/>
            <person name="Bense V."/>
            <person name="Catcheside P."/>
            <person name="Chovatia M."/>
            <person name="Cooper J."/>
            <person name="Damon W."/>
            <person name="Desjardin D."/>
            <person name="Finy P."/>
            <person name="Geml J."/>
            <person name="Haridas S."/>
            <person name="Hughes K."/>
            <person name="Justo A."/>
            <person name="Karasinski D."/>
            <person name="Kautmanova I."/>
            <person name="Kiss B."/>
            <person name="Kocsube S."/>
            <person name="Kotiranta H."/>
            <person name="LaButti K.M."/>
            <person name="Lechner B.E."/>
            <person name="Liimatainen K."/>
            <person name="Lipzen A."/>
            <person name="Lukacs Z."/>
            <person name="Mihaltcheva S."/>
            <person name="Morgado L.N."/>
            <person name="Niskanen T."/>
            <person name="Noordeloos M.E."/>
            <person name="Ohm R.A."/>
            <person name="Ortiz-Santana B."/>
            <person name="Ovrebo C."/>
            <person name="Racz N."/>
            <person name="Riley R."/>
            <person name="Savchenko A."/>
            <person name="Shiryaev A."/>
            <person name="Soop K."/>
            <person name="Spirin V."/>
            <person name="Szebenyi C."/>
            <person name="Tomsovsky M."/>
            <person name="Tulloss R.E."/>
            <person name="Uehling J."/>
            <person name="Grigoriev I.V."/>
            <person name="Vagvolgyi C."/>
            <person name="Papp T."/>
            <person name="Martin F.M."/>
            <person name="Miettinen O."/>
            <person name="Hibbett D.S."/>
            <person name="Nagy L.G."/>
        </authorList>
    </citation>
    <scope>NUCLEOTIDE SEQUENCE [LARGE SCALE GENOMIC DNA]</scope>
    <source>
        <strain evidence="2 3">FP101781</strain>
    </source>
</reference>
<accession>A0A4Y7SV84</accession>
<evidence type="ECO:0000256" key="1">
    <source>
        <dbReference type="SAM" id="MobiDB-lite"/>
    </source>
</evidence>
<name>A0A4Y7SV84_COPMI</name>
<evidence type="ECO:0000313" key="2">
    <source>
        <dbReference type="EMBL" id="TEB25528.1"/>
    </source>
</evidence>
<feature type="region of interest" description="Disordered" evidence="1">
    <location>
        <begin position="119"/>
        <end position="182"/>
    </location>
</feature>
<feature type="region of interest" description="Disordered" evidence="1">
    <location>
        <begin position="28"/>
        <end position="106"/>
    </location>
</feature>
<organism evidence="2 3">
    <name type="scientific">Coprinellus micaceus</name>
    <name type="common">Glistening ink-cap mushroom</name>
    <name type="synonym">Coprinus micaceus</name>
    <dbReference type="NCBI Taxonomy" id="71717"/>
    <lineage>
        <taxon>Eukaryota</taxon>
        <taxon>Fungi</taxon>
        <taxon>Dikarya</taxon>
        <taxon>Basidiomycota</taxon>
        <taxon>Agaricomycotina</taxon>
        <taxon>Agaricomycetes</taxon>
        <taxon>Agaricomycetidae</taxon>
        <taxon>Agaricales</taxon>
        <taxon>Agaricineae</taxon>
        <taxon>Psathyrellaceae</taxon>
        <taxon>Coprinellus</taxon>
    </lineage>
</organism>
<dbReference type="Proteomes" id="UP000298030">
    <property type="component" value="Unassembled WGS sequence"/>
</dbReference>
<feature type="compositionally biased region" description="Basic and acidic residues" evidence="1">
    <location>
        <begin position="119"/>
        <end position="152"/>
    </location>
</feature>
<gene>
    <name evidence="2" type="ORF">FA13DRAFT_1738246</name>
</gene>
<comment type="caution">
    <text evidence="2">The sequence shown here is derived from an EMBL/GenBank/DDBJ whole genome shotgun (WGS) entry which is preliminary data.</text>
</comment>
<evidence type="ECO:0000313" key="3">
    <source>
        <dbReference type="Proteomes" id="UP000298030"/>
    </source>
</evidence>
<dbReference type="AlphaFoldDB" id="A0A4Y7SV84"/>
<feature type="compositionally biased region" description="Acidic residues" evidence="1">
    <location>
        <begin position="89"/>
        <end position="100"/>
    </location>
</feature>
<feature type="compositionally biased region" description="Polar residues" evidence="1">
    <location>
        <begin position="47"/>
        <end position="60"/>
    </location>
</feature>
<proteinExistence type="predicted"/>
<keyword evidence="3" id="KW-1185">Reference proteome</keyword>